<comment type="caution">
    <text evidence="8">The sequence shown here is derived from an EMBL/GenBank/DDBJ whole genome shotgun (WGS) entry which is preliminary data.</text>
</comment>
<sequence>MRWFVLDNGILSYYKSQDEVNQGCKGSLKVSACEIIVHSNDHTRLEISIPGEQHMYLKASSKQERQQWLVALGSSKACMTTRSRKDMDQGSGDSLKSKKFELKLYCDLLMQQVHQVKTCVNEHNRIDTSKLDEATSLLTVTCDTFITTLDECMKLADANFLFMLSHHPTDNPVPLGCHQKGKPGVMPVMKRSSSYESSEVKSLEKKT</sequence>
<dbReference type="GO" id="GO:0005829">
    <property type="term" value="C:cytosol"/>
    <property type="evidence" value="ECO:0007669"/>
    <property type="project" value="GOC"/>
</dbReference>
<dbReference type="GO" id="GO:0005802">
    <property type="term" value="C:trans-Golgi network"/>
    <property type="evidence" value="ECO:0007669"/>
    <property type="project" value="TreeGrafter"/>
</dbReference>
<evidence type="ECO:0000256" key="1">
    <source>
        <dbReference type="ARBA" id="ARBA00004170"/>
    </source>
</evidence>
<dbReference type="Proteomes" id="UP001372834">
    <property type="component" value="Unassembled WGS sequence"/>
</dbReference>
<dbReference type="Gene3D" id="2.30.29.30">
    <property type="entry name" value="Pleckstrin-homology domain (PH domain)/Phosphotyrosine-binding domain (PTB)"/>
    <property type="match status" value="1"/>
</dbReference>
<evidence type="ECO:0000256" key="2">
    <source>
        <dbReference type="ARBA" id="ARBA00004198"/>
    </source>
</evidence>
<evidence type="ECO:0000256" key="6">
    <source>
        <dbReference type="SAM" id="MobiDB-lite"/>
    </source>
</evidence>
<gene>
    <name evidence="8" type="ORF">RUM43_006372</name>
</gene>
<dbReference type="PANTHER" id="PTHR22902:SF27">
    <property type="entry name" value="PLECKSTRIN HOMOLOGY DOMAIN-CONTAINING FAMILY A MEMBER 3"/>
    <property type="match status" value="1"/>
</dbReference>
<reference evidence="8 9" key="1">
    <citation type="submission" date="2023-10" db="EMBL/GenBank/DDBJ databases">
        <title>Genomes of two closely related lineages of the louse Polyplax serrata with different host specificities.</title>
        <authorList>
            <person name="Martinu J."/>
            <person name="Tarabai H."/>
            <person name="Stefka J."/>
            <person name="Hypsa V."/>
        </authorList>
    </citation>
    <scope>NUCLEOTIDE SEQUENCE [LARGE SCALE GENOMIC DNA]</scope>
    <source>
        <strain evidence="8">HR10_N</strain>
    </source>
</reference>
<feature type="compositionally biased region" description="Basic and acidic residues" evidence="6">
    <location>
        <begin position="198"/>
        <end position="207"/>
    </location>
</feature>
<keyword evidence="3" id="KW-0597">Phosphoprotein</keyword>
<evidence type="ECO:0000313" key="9">
    <source>
        <dbReference type="Proteomes" id="UP001372834"/>
    </source>
</evidence>
<name>A0AAN8P193_POLSC</name>
<accession>A0AAN8P193</accession>
<dbReference type="PROSITE" id="PS50003">
    <property type="entry name" value="PH_DOMAIN"/>
    <property type="match status" value="1"/>
</dbReference>
<evidence type="ECO:0000256" key="4">
    <source>
        <dbReference type="ARBA" id="ARBA00023034"/>
    </source>
</evidence>
<keyword evidence="5" id="KW-0472">Membrane</keyword>
<feature type="domain" description="PH" evidence="7">
    <location>
        <begin position="1"/>
        <end position="77"/>
    </location>
</feature>
<dbReference type="GO" id="GO:0001881">
    <property type="term" value="P:receptor recycling"/>
    <property type="evidence" value="ECO:0007669"/>
    <property type="project" value="TreeGrafter"/>
</dbReference>
<evidence type="ECO:0000256" key="5">
    <source>
        <dbReference type="ARBA" id="ARBA00023136"/>
    </source>
</evidence>
<dbReference type="GO" id="GO:0016020">
    <property type="term" value="C:membrane"/>
    <property type="evidence" value="ECO:0007669"/>
    <property type="project" value="UniProtKB-SubCell"/>
</dbReference>
<dbReference type="EMBL" id="JAWJWE010000037">
    <property type="protein sequence ID" value="KAK6626068.1"/>
    <property type="molecule type" value="Genomic_DNA"/>
</dbReference>
<dbReference type="GO" id="GO:0055037">
    <property type="term" value="C:recycling endosome"/>
    <property type="evidence" value="ECO:0007669"/>
    <property type="project" value="TreeGrafter"/>
</dbReference>
<dbReference type="GO" id="GO:0042147">
    <property type="term" value="P:retrograde transport, endosome to Golgi"/>
    <property type="evidence" value="ECO:0007669"/>
    <property type="project" value="TreeGrafter"/>
</dbReference>
<feature type="region of interest" description="Disordered" evidence="6">
    <location>
        <begin position="180"/>
        <end position="207"/>
    </location>
</feature>
<organism evidence="8 9">
    <name type="scientific">Polyplax serrata</name>
    <name type="common">Common mouse louse</name>
    <dbReference type="NCBI Taxonomy" id="468196"/>
    <lineage>
        <taxon>Eukaryota</taxon>
        <taxon>Metazoa</taxon>
        <taxon>Ecdysozoa</taxon>
        <taxon>Arthropoda</taxon>
        <taxon>Hexapoda</taxon>
        <taxon>Insecta</taxon>
        <taxon>Pterygota</taxon>
        <taxon>Neoptera</taxon>
        <taxon>Paraneoptera</taxon>
        <taxon>Psocodea</taxon>
        <taxon>Troctomorpha</taxon>
        <taxon>Phthiraptera</taxon>
        <taxon>Anoplura</taxon>
        <taxon>Polyplacidae</taxon>
        <taxon>Polyplax</taxon>
    </lineage>
</organism>
<dbReference type="Pfam" id="PF00169">
    <property type="entry name" value="PH"/>
    <property type="match status" value="1"/>
</dbReference>
<comment type="subcellular location">
    <subcellularLocation>
        <location evidence="2">Golgi apparatus</location>
        <location evidence="2">trans-Golgi network membrane</location>
    </subcellularLocation>
    <subcellularLocation>
        <location evidence="1">Membrane</location>
        <topology evidence="1">Peripheral membrane protein</topology>
    </subcellularLocation>
</comment>
<dbReference type="SMART" id="SM00233">
    <property type="entry name" value="PH"/>
    <property type="match status" value="1"/>
</dbReference>
<dbReference type="InterPro" id="IPR045188">
    <property type="entry name" value="Boi1/Boi2-like"/>
</dbReference>
<dbReference type="AlphaFoldDB" id="A0AAN8P193"/>
<dbReference type="InterPro" id="IPR001849">
    <property type="entry name" value="PH_domain"/>
</dbReference>
<evidence type="ECO:0000256" key="3">
    <source>
        <dbReference type="ARBA" id="ARBA00022553"/>
    </source>
</evidence>
<dbReference type="InterPro" id="IPR011993">
    <property type="entry name" value="PH-like_dom_sf"/>
</dbReference>
<dbReference type="SUPFAM" id="SSF50729">
    <property type="entry name" value="PH domain-like"/>
    <property type="match status" value="1"/>
</dbReference>
<evidence type="ECO:0000313" key="8">
    <source>
        <dbReference type="EMBL" id="KAK6626068.1"/>
    </source>
</evidence>
<dbReference type="FunFam" id="2.30.29.30:FF:000085">
    <property type="entry name" value="Pleckstrin homology domain-containing family A member 8"/>
    <property type="match status" value="1"/>
</dbReference>
<evidence type="ECO:0000259" key="7">
    <source>
        <dbReference type="PROSITE" id="PS50003"/>
    </source>
</evidence>
<protein>
    <recommendedName>
        <fullName evidence="7">PH domain-containing protein</fullName>
    </recommendedName>
</protein>
<dbReference type="GO" id="GO:0007032">
    <property type="term" value="P:endosome organization"/>
    <property type="evidence" value="ECO:0007669"/>
    <property type="project" value="TreeGrafter"/>
</dbReference>
<dbReference type="PANTHER" id="PTHR22902">
    <property type="entry name" value="SESQUIPEDALIAN"/>
    <property type="match status" value="1"/>
</dbReference>
<proteinExistence type="predicted"/>
<dbReference type="GO" id="GO:0005769">
    <property type="term" value="C:early endosome"/>
    <property type="evidence" value="ECO:0007669"/>
    <property type="project" value="TreeGrafter"/>
</dbReference>
<keyword evidence="4" id="KW-0333">Golgi apparatus</keyword>